<dbReference type="InterPro" id="IPR013783">
    <property type="entry name" value="Ig-like_fold"/>
</dbReference>
<dbReference type="Pfam" id="PF07495">
    <property type="entry name" value="Y_Y_Y"/>
    <property type="match status" value="1"/>
</dbReference>
<dbReference type="InterPro" id="IPR050640">
    <property type="entry name" value="Bact_2-comp_sensor_kinase"/>
</dbReference>
<dbReference type="Gene3D" id="2.60.40.10">
    <property type="entry name" value="Immunoglobulins"/>
    <property type="match status" value="1"/>
</dbReference>
<dbReference type="Pfam" id="PF07494">
    <property type="entry name" value="Reg_prop"/>
    <property type="match status" value="3"/>
</dbReference>
<dbReference type="STRING" id="405671.SAMN05421827_10150"/>
<protein>
    <submittedName>
        <fullName evidence="4">Two component regulator propeller</fullName>
    </submittedName>
</protein>
<dbReference type="Gene3D" id="2.130.10.10">
    <property type="entry name" value="YVTN repeat-like/Quinoprotein amine dehydrogenase"/>
    <property type="match status" value="2"/>
</dbReference>
<keyword evidence="1" id="KW-0812">Transmembrane</keyword>
<gene>
    <name evidence="4" type="ORF">SAMN05421827_10150</name>
</gene>
<feature type="domain" description="Two component regulator three Y" evidence="3">
    <location>
        <begin position="693"/>
        <end position="751"/>
    </location>
</feature>
<evidence type="ECO:0000313" key="5">
    <source>
        <dbReference type="Proteomes" id="UP000199643"/>
    </source>
</evidence>
<feature type="transmembrane region" description="Helical" evidence="1">
    <location>
        <begin position="754"/>
        <end position="773"/>
    </location>
</feature>
<organism evidence="4 5">
    <name type="scientific">Pedobacter terrae</name>
    <dbReference type="NCBI Taxonomy" id="405671"/>
    <lineage>
        <taxon>Bacteria</taxon>
        <taxon>Pseudomonadati</taxon>
        <taxon>Bacteroidota</taxon>
        <taxon>Sphingobacteriia</taxon>
        <taxon>Sphingobacteriales</taxon>
        <taxon>Sphingobacteriaceae</taxon>
        <taxon>Pedobacter</taxon>
    </lineage>
</organism>
<proteinExistence type="predicted"/>
<dbReference type="SUPFAM" id="SSF63829">
    <property type="entry name" value="Calcium-dependent phosphotriesterase"/>
    <property type="match status" value="2"/>
</dbReference>
<dbReference type="GO" id="GO:0016020">
    <property type="term" value="C:membrane"/>
    <property type="evidence" value="ECO:0007669"/>
    <property type="project" value="InterPro"/>
</dbReference>
<sequence length="1001" mass="115336">MINRPQIKIRRLAQKAILKPRFSHTFMAFLFLIISFTAPQELFSQTTYLPHYNTKNGLASNNCYYILQDKKGFIWIATDNGLSRFDGTNFQNFTIEDGLPDTQILQMKEDKEGRLWFFALNGQLSYLKEGKFYNQNNDELLKKLNFNTVIVSFLIDQSGRIWLGTNANLIVCWDGKTIKKYISPNQNDKFINAFIHEDDQGNIFAYSDLSVQQFNGKTFSIIKSKVQPLSYMTATNSIQKSLFYLDNGGLKQYRHGSINDLIPIPQNLIKNMSGYFYYDVSSKEVWLSNANGAFALDKSGKTVQYLQDISVNQVIKDNNQNMWFATNQGIYMLPNANNRLSIIDAESGLSSNVIKSITKDGKNRLWLGTDDAVIDVLTINNYQVDEIGLDDFKKYKTIKQITFDPQDQSIYFASDYGMGVFKNIYNSSNDVSYLKESNNSMFVIKHFSVAENNNHLALALSSGVVFLSDRRNKFEFNAAKYREKEDFFKDRSYHVFYDREGNLWFSNVNGLSQFSKGKLIKHYENHPLLTKRINDIRQLADGTLLLATDGYGLIFYKNNQITRQITQKDGLTNNICTKIFIKNNEIWVLTNKGVNKIANYPNQLNVANFDYGKDLLSDDINSLFIDDSTAYFATNKGLILFKYNNKNIVKNLPKVYVTSIIKDNERLPVDQDNFTFETGNNTILFTFSAVDFTTSDITYRYRLNENSAWIETRTRRLDFSSLQSGDYVFEVSAKSQNGNWGQPAKITFTIKKHFWQSLWFLSILILLVAYIFYKVAVYITRKQKDKEQAQLLLKNKVLMLEQQALQAMMNPHFVFNVMNSIQHYINTQNTASANKVLTGFARLIRKNLEICTKSYISLEEELEYLNLYLKLEKNRFGDKLSYVFNVDEDIDKEETFIPSMLLQPYVENAIWHGIMPKETGGKILINIKLMDEFYLNIEIIDDGIGIDNSLKDKKETHISKGMQLTKERLHLLGQIGAKPIHLNVRQNATNGTTVSISIPLK</sequence>
<dbReference type="AlphaFoldDB" id="A0A1G7MP54"/>
<evidence type="ECO:0000259" key="3">
    <source>
        <dbReference type="Pfam" id="PF07495"/>
    </source>
</evidence>
<dbReference type="InterPro" id="IPR010559">
    <property type="entry name" value="Sig_transdc_His_kin_internal"/>
</dbReference>
<dbReference type="PANTHER" id="PTHR34220">
    <property type="entry name" value="SENSOR HISTIDINE KINASE YPDA"/>
    <property type="match status" value="1"/>
</dbReference>
<dbReference type="InterPro" id="IPR036890">
    <property type="entry name" value="HATPase_C_sf"/>
</dbReference>
<evidence type="ECO:0000259" key="2">
    <source>
        <dbReference type="Pfam" id="PF06580"/>
    </source>
</evidence>
<dbReference type="Gene3D" id="3.30.565.10">
    <property type="entry name" value="Histidine kinase-like ATPase, C-terminal domain"/>
    <property type="match status" value="1"/>
</dbReference>
<dbReference type="Proteomes" id="UP000199643">
    <property type="component" value="Unassembled WGS sequence"/>
</dbReference>
<evidence type="ECO:0000256" key="1">
    <source>
        <dbReference type="SAM" id="Phobius"/>
    </source>
</evidence>
<dbReference type="GO" id="GO:0000155">
    <property type="term" value="F:phosphorelay sensor kinase activity"/>
    <property type="evidence" value="ECO:0007669"/>
    <property type="project" value="InterPro"/>
</dbReference>
<reference evidence="5" key="1">
    <citation type="submission" date="2016-10" db="EMBL/GenBank/DDBJ databases">
        <authorList>
            <person name="Varghese N."/>
            <person name="Submissions S."/>
        </authorList>
    </citation>
    <scope>NUCLEOTIDE SEQUENCE [LARGE SCALE GENOMIC DNA]</scope>
    <source>
        <strain evidence="5">DSM 17933</strain>
    </source>
</reference>
<dbReference type="PANTHER" id="PTHR34220:SF7">
    <property type="entry name" value="SENSOR HISTIDINE KINASE YPDA"/>
    <property type="match status" value="1"/>
</dbReference>
<dbReference type="Pfam" id="PF06580">
    <property type="entry name" value="His_kinase"/>
    <property type="match status" value="1"/>
</dbReference>
<dbReference type="InterPro" id="IPR011123">
    <property type="entry name" value="Y_Y_Y"/>
</dbReference>
<keyword evidence="1" id="KW-0472">Membrane</keyword>
<name>A0A1G7MP54_9SPHI</name>
<dbReference type="InterPro" id="IPR011110">
    <property type="entry name" value="Reg_prop"/>
</dbReference>
<dbReference type="InterPro" id="IPR015943">
    <property type="entry name" value="WD40/YVTN_repeat-like_dom_sf"/>
</dbReference>
<dbReference type="SUPFAM" id="SSF55874">
    <property type="entry name" value="ATPase domain of HSP90 chaperone/DNA topoisomerase II/histidine kinase"/>
    <property type="match status" value="1"/>
</dbReference>
<accession>A0A1G7MP54</accession>
<keyword evidence="1" id="KW-1133">Transmembrane helix</keyword>
<evidence type="ECO:0000313" key="4">
    <source>
        <dbReference type="EMBL" id="SDF63575.1"/>
    </source>
</evidence>
<keyword evidence="5" id="KW-1185">Reference proteome</keyword>
<feature type="domain" description="Signal transduction histidine kinase internal region" evidence="2">
    <location>
        <begin position="801"/>
        <end position="880"/>
    </location>
</feature>
<dbReference type="EMBL" id="FNCH01000001">
    <property type="protein sequence ID" value="SDF63575.1"/>
    <property type="molecule type" value="Genomic_DNA"/>
</dbReference>